<proteinExistence type="predicted"/>
<evidence type="ECO:0000313" key="1">
    <source>
        <dbReference type="EMBL" id="QTD51808.1"/>
    </source>
</evidence>
<dbReference type="Proteomes" id="UP000663929">
    <property type="component" value="Chromosome"/>
</dbReference>
<gene>
    <name evidence="1" type="ORF">J3U87_05000</name>
</gene>
<keyword evidence="2" id="KW-1185">Reference proteome</keyword>
<reference evidence="1" key="1">
    <citation type="submission" date="2021-03" db="EMBL/GenBank/DDBJ databases">
        <title>Acanthopleuribacteraceae sp. M133.</title>
        <authorList>
            <person name="Wang G."/>
        </authorList>
    </citation>
    <scope>NUCLEOTIDE SEQUENCE</scope>
    <source>
        <strain evidence="1">M133</strain>
    </source>
</reference>
<dbReference type="RefSeq" id="WP_237381929.1">
    <property type="nucleotide sequence ID" value="NZ_CP071793.1"/>
</dbReference>
<dbReference type="EMBL" id="CP071793">
    <property type="protein sequence ID" value="QTD51808.1"/>
    <property type="molecule type" value="Genomic_DNA"/>
</dbReference>
<evidence type="ECO:0000313" key="2">
    <source>
        <dbReference type="Proteomes" id="UP000663929"/>
    </source>
</evidence>
<sequence length="80" mass="8645">MEKKDKELEIESLNLDELDVEELERRLEMSSALGSISTAALWCGTDCGVNCGVDDCSCFGNAVICTVDVCDTDYVDPSSS</sequence>
<dbReference type="AlphaFoldDB" id="A0A8A4TS02"/>
<protein>
    <submittedName>
        <fullName evidence="1">Uncharacterized protein</fullName>
    </submittedName>
</protein>
<name>A0A8A4TS02_SULCO</name>
<dbReference type="KEGG" id="scor:J3U87_05000"/>
<accession>A0A8A4TS02</accession>
<organism evidence="1 2">
    <name type="scientific">Sulfidibacter corallicola</name>
    <dbReference type="NCBI Taxonomy" id="2818388"/>
    <lineage>
        <taxon>Bacteria</taxon>
        <taxon>Pseudomonadati</taxon>
        <taxon>Acidobacteriota</taxon>
        <taxon>Holophagae</taxon>
        <taxon>Acanthopleuribacterales</taxon>
        <taxon>Acanthopleuribacteraceae</taxon>
        <taxon>Sulfidibacter</taxon>
    </lineage>
</organism>